<name>A0A4Y2CT46_ARAVE</name>
<keyword evidence="2" id="KW-1185">Reference proteome</keyword>
<gene>
    <name evidence="1" type="ORF">AVEN_177071_1</name>
</gene>
<evidence type="ECO:0000313" key="1">
    <source>
        <dbReference type="EMBL" id="GBM07106.1"/>
    </source>
</evidence>
<reference evidence="1 2" key="1">
    <citation type="journal article" date="2019" name="Sci. Rep.">
        <title>Orb-weaving spider Araneus ventricosus genome elucidates the spidroin gene catalogue.</title>
        <authorList>
            <person name="Kono N."/>
            <person name="Nakamura H."/>
            <person name="Ohtoshi R."/>
            <person name="Moran D.A.P."/>
            <person name="Shinohara A."/>
            <person name="Yoshida Y."/>
            <person name="Fujiwara M."/>
            <person name="Mori M."/>
            <person name="Tomita M."/>
            <person name="Arakawa K."/>
        </authorList>
    </citation>
    <scope>NUCLEOTIDE SEQUENCE [LARGE SCALE GENOMIC DNA]</scope>
</reference>
<evidence type="ECO:0000313" key="2">
    <source>
        <dbReference type="Proteomes" id="UP000499080"/>
    </source>
</evidence>
<dbReference type="Proteomes" id="UP000499080">
    <property type="component" value="Unassembled WGS sequence"/>
</dbReference>
<organism evidence="1 2">
    <name type="scientific">Araneus ventricosus</name>
    <name type="common">Orbweaver spider</name>
    <name type="synonym">Epeira ventricosa</name>
    <dbReference type="NCBI Taxonomy" id="182803"/>
    <lineage>
        <taxon>Eukaryota</taxon>
        <taxon>Metazoa</taxon>
        <taxon>Ecdysozoa</taxon>
        <taxon>Arthropoda</taxon>
        <taxon>Chelicerata</taxon>
        <taxon>Arachnida</taxon>
        <taxon>Araneae</taxon>
        <taxon>Araneomorphae</taxon>
        <taxon>Entelegynae</taxon>
        <taxon>Araneoidea</taxon>
        <taxon>Araneidae</taxon>
        <taxon>Araneus</taxon>
    </lineage>
</organism>
<proteinExistence type="predicted"/>
<comment type="caution">
    <text evidence="1">The sequence shown here is derived from an EMBL/GenBank/DDBJ whole genome shotgun (WGS) entry which is preliminary data.</text>
</comment>
<sequence length="122" mass="14170">MIHVRDPSNEVTLLYQLLTKLEKGDLIRLSVRILFESQVGRRVTYNLKIWHLASRIASLILELIKGLEALRERSILLSHVCKNRVKSSAVNEKNYPARIVLHLLRSLRRIILRESCCIFCGH</sequence>
<dbReference type="AlphaFoldDB" id="A0A4Y2CT46"/>
<accession>A0A4Y2CT46</accession>
<protein>
    <submittedName>
        <fullName evidence="1">Uncharacterized protein</fullName>
    </submittedName>
</protein>
<dbReference type="EMBL" id="BGPR01000238">
    <property type="protein sequence ID" value="GBM07106.1"/>
    <property type="molecule type" value="Genomic_DNA"/>
</dbReference>